<dbReference type="OrthoDB" id="9791261at2"/>
<organism evidence="2 3">
    <name type="scientific">Bremerella volcania</name>
    <dbReference type="NCBI Taxonomy" id="2527984"/>
    <lineage>
        <taxon>Bacteria</taxon>
        <taxon>Pseudomonadati</taxon>
        <taxon>Planctomycetota</taxon>
        <taxon>Planctomycetia</taxon>
        <taxon>Pirellulales</taxon>
        <taxon>Pirellulaceae</taxon>
        <taxon>Bremerella</taxon>
    </lineage>
</organism>
<dbReference type="Gene3D" id="1.20.1600.10">
    <property type="entry name" value="Outer membrane efflux proteins (OEP)"/>
    <property type="match status" value="1"/>
</dbReference>
<name>A0A518CGD9_9BACT</name>
<accession>A0A518CGD9</accession>
<dbReference type="EMBL" id="CP036289">
    <property type="protein sequence ID" value="QDU78290.1"/>
    <property type="molecule type" value="Genomic_DNA"/>
</dbReference>
<proteinExistence type="inferred from homology"/>
<keyword evidence="3" id="KW-1185">Reference proteome</keyword>
<reference evidence="3" key="1">
    <citation type="submission" date="2019-02" db="EMBL/GenBank/DDBJ databases">
        <title>Deep-cultivation of Planctomycetes and their phenomic and genomic characterization uncovers novel biology.</title>
        <authorList>
            <person name="Wiegand S."/>
            <person name="Jogler M."/>
            <person name="Boedeker C."/>
            <person name="Pinto D."/>
            <person name="Vollmers J."/>
            <person name="Rivas-Marin E."/>
            <person name="Kohn T."/>
            <person name="Peeters S.H."/>
            <person name="Heuer A."/>
            <person name="Rast P."/>
            <person name="Oberbeckmann S."/>
            <person name="Bunk B."/>
            <person name="Jeske O."/>
            <person name="Meyerdierks A."/>
            <person name="Storesund J.E."/>
            <person name="Kallscheuer N."/>
            <person name="Luecker S."/>
            <person name="Lage O.M."/>
            <person name="Pohl T."/>
            <person name="Merkel B.J."/>
            <person name="Hornburger P."/>
            <person name="Mueller R.-W."/>
            <person name="Bruemmer F."/>
            <person name="Labrenz M."/>
            <person name="Spormann A.M."/>
            <person name="Op den Camp H."/>
            <person name="Overmann J."/>
            <person name="Amann R."/>
            <person name="Jetten M.S.M."/>
            <person name="Mascher T."/>
            <person name="Medema M.H."/>
            <person name="Devos D.P."/>
            <person name="Kaster A.-K."/>
            <person name="Ovreas L."/>
            <person name="Rohde M."/>
            <person name="Galperin M.Y."/>
            <person name="Jogler C."/>
        </authorList>
    </citation>
    <scope>NUCLEOTIDE SEQUENCE [LARGE SCALE GENOMIC DNA]</scope>
    <source>
        <strain evidence="3">Pan97</strain>
    </source>
</reference>
<dbReference type="InterPro" id="IPR003423">
    <property type="entry name" value="OMP_efflux"/>
</dbReference>
<gene>
    <name evidence="2" type="primary">czcC_2</name>
    <name evidence="2" type="ORF">Pan97_53750</name>
</gene>
<evidence type="ECO:0000256" key="1">
    <source>
        <dbReference type="ARBA" id="ARBA00007613"/>
    </source>
</evidence>
<protein>
    <submittedName>
        <fullName evidence="2">Cobalt-zinc-cadmium resistance protein CzcC</fullName>
    </submittedName>
</protein>
<dbReference type="PANTHER" id="PTHR30203">
    <property type="entry name" value="OUTER MEMBRANE CATION EFFLUX PROTEIN"/>
    <property type="match status" value="1"/>
</dbReference>
<dbReference type="InterPro" id="IPR010131">
    <property type="entry name" value="MdtP/NodT-like"/>
</dbReference>
<dbReference type="Proteomes" id="UP000318626">
    <property type="component" value="Chromosome"/>
</dbReference>
<sequence length="509" mass="55372">MAVGKLNVWQWSLVLAVPSFAGCVLPYSKPATYSEEIVPVAPASISQSEGKPDVALVDHQEPISVIQPPVLEPTNILPPETSPSDIPAFEVAQATKVPAIPTSTASGLTLAQLQDLALANNPTIRQISASAQAASDYRYQVGLSANPVVGYSGSQLADQNTDQHLVTVDREFVTAGKLDLNRNVLGHAVEAQKWDVESQRYRVLTDVRLAFVDALVAQRRMDVIDDFHGVVAKGAELAQKRFEAKEASQSDQLQAEIQLNEVEVLRQQAQFAWDAAWQEMAATAGVPNMQRSQLSGELNPQVGNLEWEAIYSDLLGNSPELRASYSRVHQARANMSRQEVQHIPNILAGIQAGHDNSTGSGMINVTVGAPIPVFNDNSGNVSAAYREYCRATHAVKRIEMSLKARLAGVAKEYDSALVAVERYEQQILPKAKRTLDLSEQAYAAGEFSFIQVLIVRRTYFDTNLQYISALGELAKAHAKIDGLLLTGGLDEPTDFQGSDALRGQTFSQQ</sequence>
<evidence type="ECO:0000313" key="3">
    <source>
        <dbReference type="Proteomes" id="UP000318626"/>
    </source>
</evidence>
<dbReference type="RefSeq" id="WP_144977993.1">
    <property type="nucleotide sequence ID" value="NZ_CP036289.1"/>
</dbReference>
<dbReference type="Pfam" id="PF02321">
    <property type="entry name" value="OEP"/>
    <property type="match status" value="1"/>
</dbReference>
<evidence type="ECO:0000313" key="2">
    <source>
        <dbReference type="EMBL" id="QDU78290.1"/>
    </source>
</evidence>
<dbReference type="AlphaFoldDB" id="A0A518CGD9"/>
<dbReference type="SUPFAM" id="SSF56954">
    <property type="entry name" value="Outer membrane efflux proteins (OEP)"/>
    <property type="match status" value="1"/>
</dbReference>
<dbReference type="KEGG" id="bvo:Pan97_53750"/>
<dbReference type="GO" id="GO:0015562">
    <property type="term" value="F:efflux transmembrane transporter activity"/>
    <property type="evidence" value="ECO:0007669"/>
    <property type="project" value="InterPro"/>
</dbReference>
<dbReference type="PANTHER" id="PTHR30203:SF24">
    <property type="entry name" value="BLR4935 PROTEIN"/>
    <property type="match status" value="1"/>
</dbReference>
<dbReference type="PROSITE" id="PS51257">
    <property type="entry name" value="PROKAR_LIPOPROTEIN"/>
    <property type="match status" value="1"/>
</dbReference>
<comment type="similarity">
    <text evidence="1">Belongs to the outer membrane factor (OMF) (TC 1.B.17) family.</text>
</comment>